<accession>A0A9D7XR20</accession>
<protein>
    <submittedName>
        <fullName evidence="1">Uncharacterized protein</fullName>
    </submittedName>
</protein>
<name>A0A9D7XR20_9BACT</name>
<evidence type="ECO:0000313" key="2">
    <source>
        <dbReference type="Proteomes" id="UP000808337"/>
    </source>
</evidence>
<gene>
    <name evidence="1" type="ORF">IPP15_20440</name>
</gene>
<organism evidence="1 2">
    <name type="scientific">Candidatus Opimibacter skivensis</name>
    <dbReference type="NCBI Taxonomy" id="2982028"/>
    <lineage>
        <taxon>Bacteria</taxon>
        <taxon>Pseudomonadati</taxon>
        <taxon>Bacteroidota</taxon>
        <taxon>Saprospiria</taxon>
        <taxon>Saprospirales</taxon>
        <taxon>Saprospiraceae</taxon>
        <taxon>Candidatus Opimibacter</taxon>
    </lineage>
</organism>
<dbReference type="Proteomes" id="UP000808337">
    <property type="component" value="Unassembled WGS sequence"/>
</dbReference>
<sequence>MDRGQIKLSIFDALDENRGLSRTSDINYIEEVRSNSIGRYVMLSFVYSIKGAGQDNPMGGMRMMMGPRH</sequence>
<proteinExistence type="predicted"/>
<comment type="caution">
    <text evidence="1">The sequence shown here is derived from an EMBL/GenBank/DDBJ whole genome shotgun (WGS) entry which is preliminary data.</text>
</comment>
<dbReference type="AlphaFoldDB" id="A0A9D7XR20"/>
<dbReference type="EMBL" id="JADKGY010000031">
    <property type="protein sequence ID" value="MBK9984700.1"/>
    <property type="molecule type" value="Genomic_DNA"/>
</dbReference>
<reference evidence="1 2" key="1">
    <citation type="submission" date="2020-10" db="EMBL/GenBank/DDBJ databases">
        <title>Connecting structure to function with the recovery of over 1000 high-quality activated sludge metagenome-assembled genomes encoding full-length rRNA genes using long-read sequencing.</title>
        <authorList>
            <person name="Singleton C.M."/>
            <person name="Petriglieri F."/>
            <person name="Kristensen J.M."/>
            <person name="Kirkegaard R.H."/>
            <person name="Michaelsen T.Y."/>
            <person name="Andersen M.H."/>
            <person name="Karst S.M."/>
            <person name="Dueholm M.S."/>
            <person name="Nielsen P.H."/>
            <person name="Albertsen M."/>
        </authorList>
    </citation>
    <scope>NUCLEOTIDE SEQUENCE [LARGE SCALE GENOMIC DNA]</scope>
    <source>
        <strain evidence="1">Ribe_18-Q3-R11-54_MAXAC.273</strain>
    </source>
</reference>
<evidence type="ECO:0000313" key="1">
    <source>
        <dbReference type="EMBL" id="MBK9984700.1"/>
    </source>
</evidence>